<evidence type="ECO:0000259" key="9">
    <source>
        <dbReference type="PROSITE" id="PS50262"/>
    </source>
</evidence>
<keyword evidence="7" id="KW-0807">Transducer</keyword>
<comment type="subcellular location">
    <subcellularLocation>
        <location evidence="1">Membrane</location>
        <topology evidence="1">Multi-pass membrane protein</topology>
    </subcellularLocation>
</comment>
<dbReference type="Pfam" id="PF00001">
    <property type="entry name" value="7tm_1"/>
    <property type="match status" value="1"/>
</dbReference>
<keyword evidence="3 8" id="KW-1133">Transmembrane helix</keyword>
<feature type="transmembrane region" description="Helical" evidence="8">
    <location>
        <begin position="296"/>
        <end position="315"/>
    </location>
</feature>
<evidence type="ECO:0000256" key="6">
    <source>
        <dbReference type="ARBA" id="ARBA00023170"/>
    </source>
</evidence>
<accession>A0A815VVS3</accession>
<sequence>MTGFYRIRWESVGVCRRPNHRIPIGGSECRNDHDTAEFWRIRHFPTSGAACRNPVVRFPGFYRIRWESVGVCRRPNHRIPIGGSECRNDHDTAEFWRIRHFPTSAAACRNPVVRFPGTSAEFPIGSDGLSLTWGEKNTNSLLKKFHSVRHTTESGSQTSFIYTILIRMMTTDVEWWLIFIDVSMILSTVLAILLAIIFIVIVLTHRTCRKASMILSSTLCFAELFFGSVTASIAVFSLQNDRQQRVFQDSLCVFRGYMGFVGFCLLMNSCVLQAIYRYIVIVYPTRLSWQSARVQLIAISVTCLYCFVTMLPWFLTGNITYSIDDQVCLVSLQLSVPVIYNMFMTFVFPISIIMLIYKKLVYHVQQISIRATSNQTVFQARRNFTIVSRIIIIVIILLVLGIPYMIFNFMSFFTKPSRYHLRITVLLLDVFQPLTMMVIFLSNQPVMDIIKKWKCSMVNTIQPT</sequence>
<evidence type="ECO:0000256" key="1">
    <source>
        <dbReference type="ARBA" id="ARBA00004141"/>
    </source>
</evidence>
<dbReference type="Gene3D" id="1.20.1070.10">
    <property type="entry name" value="Rhodopsin 7-helix transmembrane proteins"/>
    <property type="match status" value="1"/>
</dbReference>
<protein>
    <recommendedName>
        <fullName evidence="9">G-protein coupled receptors family 1 profile domain-containing protein</fullName>
    </recommendedName>
</protein>
<dbReference type="InterPro" id="IPR050125">
    <property type="entry name" value="GPCR_opsins"/>
</dbReference>
<evidence type="ECO:0000256" key="3">
    <source>
        <dbReference type="ARBA" id="ARBA00022989"/>
    </source>
</evidence>
<keyword evidence="5 8" id="KW-0472">Membrane</keyword>
<name>A0A815VVS3_ADIRI</name>
<proteinExistence type="predicted"/>
<dbReference type="PANTHER" id="PTHR24240">
    <property type="entry name" value="OPSIN"/>
    <property type="match status" value="1"/>
</dbReference>
<feature type="transmembrane region" description="Helical" evidence="8">
    <location>
        <begin position="175"/>
        <end position="202"/>
    </location>
</feature>
<dbReference type="PROSITE" id="PS50262">
    <property type="entry name" value="G_PROTEIN_RECEP_F1_2"/>
    <property type="match status" value="1"/>
</dbReference>
<feature type="transmembrane region" description="Helical" evidence="8">
    <location>
        <begin position="386"/>
        <end position="407"/>
    </location>
</feature>
<evidence type="ECO:0000256" key="4">
    <source>
        <dbReference type="ARBA" id="ARBA00023040"/>
    </source>
</evidence>
<evidence type="ECO:0000313" key="10">
    <source>
        <dbReference type="EMBL" id="CAF1535351.1"/>
    </source>
</evidence>
<evidence type="ECO:0000313" key="11">
    <source>
        <dbReference type="Proteomes" id="UP000663852"/>
    </source>
</evidence>
<feature type="transmembrane region" description="Helical" evidence="8">
    <location>
        <begin position="256"/>
        <end position="276"/>
    </location>
</feature>
<dbReference type="GO" id="GO:0016020">
    <property type="term" value="C:membrane"/>
    <property type="evidence" value="ECO:0007669"/>
    <property type="project" value="UniProtKB-SubCell"/>
</dbReference>
<reference evidence="10" key="1">
    <citation type="submission" date="2021-02" db="EMBL/GenBank/DDBJ databases">
        <authorList>
            <person name="Nowell W R."/>
        </authorList>
    </citation>
    <scope>NUCLEOTIDE SEQUENCE</scope>
</reference>
<gene>
    <name evidence="10" type="ORF">EDS130_LOCUS44900</name>
</gene>
<dbReference type="InterPro" id="IPR017452">
    <property type="entry name" value="GPCR_Rhodpsn_7TM"/>
</dbReference>
<feature type="transmembrane region" description="Helical" evidence="8">
    <location>
        <begin position="214"/>
        <end position="236"/>
    </location>
</feature>
<keyword evidence="4" id="KW-0297">G-protein coupled receptor</keyword>
<feature type="transmembrane region" description="Helical" evidence="8">
    <location>
        <begin position="419"/>
        <end position="442"/>
    </location>
</feature>
<keyword evidence="2 8" id="KW-0812">Transmembrane</keyword>
<dbReference type="AlphaFoldDB" id="A0A815VVS3"/>
<feature type="domain" description="G-protein coupled receptors family 1 profile" evidence="9">
    <location>
        <begin position="194"/>
        <end position="440"/>
    </location>
</feature>
<keyword evidence="6" id="KW-0675">Receptor</keyword>
<comment type="caution">
    <text evidence="10">The sequence shown here is derived from an EMBL/GenBank/DDBJ whole genome shotgun (WGS) entry which is preliminary data.</text>
</comment>
<evidence type="ECO:0000256" key="7">
    <source>
        <dbReference type="ARBA" id="ARBA00023224"/>
    </source>
</evidence>
<feature type="transmembrane region" description="Helical" evidence="8">
    <location>
        <begin position="335"/>
        <end position="357"/>
    </location>
</feature>
<evidence type="ECO:0000256" key="8">
    <source>
        <dbReference type="SAM" id="Phobius"/>
    </source>
</evidence>
<dbReference type="EMBL" id="CAJNOJ010000950">
    <property type="protein sequence ID" value="CAF1535351.1"/>
    <property type="molecule type" value="Genomic_DNA"/>
</dbReference>
<dbReference type="GO" id="GO:0004930">
    <property type="term" value="F:G protein-coupled receptor activity"/>
    <property type="evidence" value="ECO:0007669"/>
    <property type="project" value="UniProtKB-KW"/>
</dbReference>
<organism evidence="10 11">
    <name type="scientific">Adineta ricciae</name>
    <name type="common">Rotifer</name>
    <dbReference type="NCBI Taxonomy" id="249248"/>
    <lineage>
        <taxon>Eukaryota</taxon>
        <taxon>Metazoa</taxon>
        <taxon>Spiralia</taxon>
        <taxon>Gnathifera</taxon>
        <taxon>Rotifera</taxon>
        <taxon>Eurotatoria</taxon>
        <taxon>Bdelloidea</taxon>
        <taxon>Adinetida</taxon>
        <taxon>Adinetidae</taxon>
        <taxon>Adineta</taxon>
    </lineage>
</organism>
<evidence type="ECO:0000256" key="5">
    <source>
        <dbReference type="ARBA" id="ARBA00023136"/>
    </source>
</evidence>
<dbReference type="SUPFAM" id="SSF81321">
    <property type="entry name" value="Family A G protein-coupled receptor-like"/>
    <property type="match status" value="1"/>
</dbReference>
<dbReference type="InterPro" id="IPR000276">
    <property type="entry name" value="GPCR_Rhodpsn"/>
</dbReference>
<dbReference type="Proteomes" id="UP000663852">
    <property type="component" value="Unassembled WGS sequence"/>
</dbReference>
<evidence type="ECO:0000256" key="2">
    <source>
        <dbReference type="ARBA" id="ARBA00022692"/>
    </source>
</evidence>